<name>A0ABV4J2X7_9ACTN</name>
<sequence length="134" mass="14210">MTDVCSRKGAGWSIAHHMRTWLVTEATERAVAARDGRVRGVVLHTDRGAQGESDRSPQHLASWRFADGCAGSAAGGQAVRRYVVRSGPRAPPSPFRRLVQRPSRRLDADGPAPRAQGGVGSALDAQAAVSSRTA</sequence>
<dbReference type="Proteomes" id="UP001567537">
    <property type="component" value="Unassembled WGS sequence"/>
</dbReference>
<proteinExistence type="predicted"/>
<reference evidence="3 4" key="1">
    <citation type="journal article" date="2021" name="Res Sq">
        <title>Streptomyces Pimoensis sp. nov., Isolated From the Taklimakan Desert in Xinjiang, China.</title>
        <authorList>
            <person name="Zhang P."/>
            <person name="Luo X."/>
            <person name="Luo X."/>
            <person name="Liu Z."/>
            <person name="Xia Z."/>
            <person name="Wan C."/>
            <person name="zhang L."/>
        </authorList>
    </citation>
    <scope>NUCLEOTIDE SEQUENCE [LARGE SCALE GENOMIC DNA]</scope>
    <source>
        <strain evidence="3 4">TRM75549</strain>
    </source>
</reference>
<evidence type="ECO:0000313" key="4">
    <source>
        <dbReference type="Proteomes" id="UP001567537"/>
    </source>
</evidence>
<evidence type="ECO:0000256" key="1">
    <source>
        <dbReference type="SAM" id="MobiDB-lite"/>
    </source>
</evidence>
<protein>
    <recommendedName>
        <fullName evidence="2">Integrase catalytic domain-containing protein</fullName>
    </recommendedName>
</protein>
<feature type="region of interest" description="Disordered" evidence="1">
    <location>
        <begin position="84"/>
        <end position="134"/>
    </location>
</feature>
<evidence type="ECO:0000259" key="2">
    <source>
        <dbReference type="Pfam" id="PF00665"/>
    </source>
</evidence>
<organism evidence="3 4">
    <name type="scientific">Streptomyces pimonensis</name>
    <dbReference type="NCBI Taxonomy" id="2860288"/>
    <lineage>
        <taxon>Bacteria</taxon>
        <taxon>Bacillati</taxon>
        <taxon>Actinomycetota</taxon>
        <taxon>Actinomycetes</taxon>
        <taxon>Kitasatosporales</taxon>
        <taxon>Streptomycetaceae</taxon>
        <taxon>Streptomyces</taxon>
    </lineage>
</organism>
<dbReference type="InterPro" id="IPR001584">
    <property type="entry name" value="Integrase_cat-core"/>
</dbReference>
<dbReference type="Pfam" id="PF00665">
    <property type="entry name" value="rve"/>
    <property type="match status" value="1"/>
</dbReference>
<feature type="domain" description="Integrase catalytic" evidence="2">
    <location>
        <begin position="1"/>
        <end position="64"/>
    </location>
</feature>
<keyword evidence="4" id="KW-1185">Reference proteome</keyword>
<dbReference type="EMBL" id="JAHWZY010000024">
    <property type="protein sequence ID" value="MEZ3181280.1"/>
    <property type="molecule type" value="Genomic_DNA"/>
</dbReference>
<evidence type="ECO:0000313" key="3">
    <source>
        <dbReference type="EMBL" id="MEZ3181280.1"/>
    </source>
</evidence>
<accession>A0ABV4J2X7</accession>
<comment type="caution">
    <text evidence="3">The sequence shown here is derived from an EMBL/GenBank/DDBJ whole genome shotgun (WGS) entry which is preliminary data.</text>
</comment>
<gene>
    <name evidence="3" type="ORF">KYY02_22095</name>
</gene>
<dbReference type="InterPro" id="IPR012337">
    <property type="entry name" value="RNaseH-like_sf"/>
</dbReference>
<dbReference type="SUPFAM" id="SSF53098">
    <property type="entry name" value="Ribonuclease H-like"/>
    <property type="match status" value="1"/>
</dbReference>